<feature type="domain" description="Histidine-specific methyltransferase SAM-dependent" evidence="3">
    <location>
        <begin position="25"/>
        <end position="322"/>
    </location>
</feature>
<dbReference type="SUPFAM" id="SSF53335">
    <property type="entry name" value="S-adenosyl-L-methionine-dependent methyltransferases"/>
    <property type="match status" value="1"/>
</dbReference>
<dbReference type="PANTHER" id="PTHR43397:SF1">
    <property type="entry name" value="ERGOTHIONEINE BIOSYNTHESIS PROTEIN 1"/>
    <property type="match status" value="1"/>
</dbReference>
<dbReference type="InterPro" id="IPR029063">
    <property type="entry name" value="SAM-dependent_MTases_sf"/>
</dbReference>
<dbReference type="NCBIfam" id="TIGR03438">
    <property type="entry name" value="egtD_ergothio"/>
    <property type="match status" value="1"/>
</dbReference>
<dbReference type="Pfam" id="PF10017">
    <property type="entry name" value="Methyltransf_33"/>
    <property type="match status" value="1"/>
</dbReference>
<dbReference type="InterPro" id="IPR051128">
    <property type="entry name" value="EgtD_Methyltrsf_superfamily"/>
</dbReference>
<evidence type="ECO:0000256" key="2">
    <source>
        <dbReference type="ARBA" id="ARBA00022679"/>
    </source>
</evidence>
<reference evidence="4" key="1">
    <citation type="submission" date="2021-02" db="EMBL/GenBank/DDBJ databases">
        <title>PHA producing bacteria isolated from coastal sediment in Guangdong, Shenzhen.</title>
        <authorList>
            <person name="Zheng W."/>
            <person name="Yu S."/>
            <person name="Huang Y."/>
        </authorList>
    </citation>
    <scope>NUCLEOTIDE SEQUENCE</scope>
    <source>
        <strain evidence="4">TN14-10</strain>
    </source>
</reference>
<organism evidence="4 5">
    <name type="scientific">Parahaliea mediterranea</name>
    <dbReference type="NCBI Taxonomy" id="651086"/>
    <lineage>
        <taxon>Bacteria</taxon>
        <taxon>Pseudomonadati</taxon>
        <taxon>Pseudomonadota</taxon>
        <taxon>Gammaproteobacteria</taxon>
        <taxon>Cellvibrionales</taxon>
        <taxon>Halieaceae</taxon>
        <taxon>Parahaliea</taxon>
    </lineage>
</organism>
<dbReference type="PANTHER" id="PTHR43397">
    <property type="entry name" value="ERGOTHIONEINE BIOSYNTHESIS PROTEIN 1"/>
    <property type="match status" value="1"/>
</dbReference>
<dbReference type="EMBL" id="JAFKCZ010000006">
    <property type="protein sequence ID" value="MBN7796810.1"/>
    <property type="molecule type" value="Genomic_DNA"/>
</dbReference>
<dbReference type="InterPro" id="IPR035094">
    <property type="entry name" value="EgtD"/>
</dbReference>
<dbReference type="RefSeq" id="WP_206560255.1">
    <property type="nucleotide sequence ID" value="NZ_JAFKCZ010000006.1"/>
</dbReference>
<protein>
    <submittedName>
        <fullName evidence="4">L-histidine N(Alpha)-methyltransferase</fullName>
        <ecNumber evidence="4">2.1.1.44</ecNumber>
    </submittedName>
</protein>
<dbReference type="Proteomes" id="UP000664303">
    <property type="component" value="Unassembled WGS sequence"/>
</dbReference>
<keyword evidence="1 4" id="KW-0489">Methyltransferase</keyword>
<evidence type="ECO:0000313" key="4">
    <source>
        <dbReference type="EMBL" id="MBN7796810.1"/>
    </source>
</evidence>
<dbReference type="GO" id="GO:0052706">
    <property type="term" value="F:L-histidine N(alpha)-methyltransferase activity"/>
    <property type="evidence" value="ECO:0007669"/>
    <property type="project" value="UniProtKB-EC"/>
</dbReference>
<dbReference type="PIRSF" id="PIRSF018005">
    <property type="entry name" value="UCP018005"/>
    <property type="match status" value="1"/>
</dbReference>
<keyword evidence="2 4" id="KW-0808">Transferase</keyword>
<comment type="caution">
    <text evidence="4">The sequence shown here is derived from an EMBL/GenBank/DDBJ whole genome shotgun (WGS) entry which is preliminary data.</text>
</comment>
<dbReference type="InterPro" id="IPR017804">
    <property type="entry name" value="MeTrfase_EgtD-like"/>
</dbReference>
<dbReference type="GO" id="GO:0032259">
    <property type="term" value="P:methylation"/>
    <property type="evidence" value="ECO:0007669"/>
    <property type="project" value="UniProtKB-KW"/>
</dbReference>
<dbReference type="AlphaFoldDB" id="A0A939DET2"/>
<sequence length="324" mass="35630">MTAEQVATSANVICHDQQPRGGDSRAELLAGLMSEHRFISPKYLYDAAGSRLFERITALPEYYPTRTEKAILGAHGPAMGAACGEGCVLIEPGSGSSEKVRLLLEDMRPAAYVALDISADFLWRSARRLGEAFPWLQVRAICADFNRQWRPPGDLPPGRRVVFYPGSTIGNLEPGDARAFLGEMRAWMGDDGGALVGVDQHKDEGLLHAAYNDAQGVTAAFNRNVLHHVNHILGADFAPERFRHHAFYNRDARRIEMHLVAEEAQQVNLGGPVIELDAGDSIHTENSYKYSPGDFSALCREAGLGVHQRWSDPGELFSVYYLGP</sequence>
<gene>
    <name evidence="4" type="primary">egtD</name>
    <name evidence="4" type="ORF">JYP50_09420</name>
</gene>
<keyword evidence="5" id="KW-1185">Reference proteome</keyword>
<accession>A0A939DET2</accession>
<name>A0A939DET2_9GAMM</name>
<evidence type="ECO:0000313" key="5">
    <source>
        <dbReference type="Proteomes" id="UP000664303"/>
    </source>
</evidence>
<dbReference type="Gene3D" id="3.40.50.150">
    <property type="entry name" value="Vaccinia Virus protein VP39"/>
    <property type="match status" value="1"/>
</dbReference>
<dbReference type="InterPro" id="IPR019257">
    <property type="entry name" value="MeTrfase_dom"/>
</dbReference>
<dbReference type="EC" id="2.1.1.44" evidence="4"/>
<proteinExistence type="predicted"/>
<evidence type="ECO:0000259" key="3">
    <source>
        <dbReference type="Pfam" id="PF10017"/>
    </source>
</evidence>
<evidence type="ECO:0000256" key="1">
    <source>
        <dbReference type="ARBA" id="ARBA00022603"/>
    </source>
</evidence>